<reference evidence="2" key="1">
    <citation type="submission" date="2020-05" db="EMBL/GenBank/DDBJ databases">
        <title>WGS assembly of Panicum virgatum.</title>
        <authorList>
            <person name="Lovell J.T."/>
            <person name="Jenkins J."/>
            <person name="Shu S."/>
            <person name="Juenger T.E."/>
            <person name="Schmutz J."/>
        </authorList>
    </citation>
    <scope>NUCLEOTIDE SEQUENCE</scope>
    <source>
        <strain evidence="2">AP13</strain>
    </source>
</reference>
<sequence length="77" mass="8045">MAQGAHRGDAGAGGAGPRVRGQEPRLNRASPVNRILPRSIRLLRAGEKKTVRTRRTRRGRAGGCVALGCGSLVGSTD</sequence>
<evidence type="ECO:0000256" key="1">
    <source>
        <dbReference type="SAM" id="MobiDB-lite"/>
    </source>
</evidence>
<name>A0A8T0RE06_PANVG</name>
<dbReference type="Proteomes" id="UP000823388">
    <property type="component" value="Chromosome 6K"/>
</dbReference>
<evidence type="ECO:0000313" key="2">
    <source>
        <dbReference type="EMBL" id="KAG2583358.1"/>
    </source>
</evidence>
<accession>A0A8T0RE06</accession>
<evidence type="ECO:0000313" key="3">
    <source>
        <dbReference type="Proteomes" id="UP000823388"/>
    </source>
</evidence>
<comment type="caution">
    <text evidence="2">The sequence shown here is derived from an EMBL/GenBank/DDBJ whole genome shotgun (WGS) entry which is preliminary data.</text>
</comment>
<organism evidence="2 3">
    <name type="scientific">Panicum virgatum</name>
    <name type="common">Blackwell switchgrass</name>
    <dbReference type="NCBI Taxonomy" id="38727"/>
    <lineage>
        <taxon>Eukaryota</taxon>
        <taxon>Viridiplantae</taxon>
        <taxon>Streptophyta</taxon>
        <taxon>Embryophyta</taxon>
        <taxon>Tracheophyta</taxon>
        <taxon>Spermatophyta</taxon>
        <taxon>Magnoliopsida</taxon>
        <taxon>Liliopsida</taxon>
        <taxon>Poales</taxon>
        <taxon>Poaceae</taxon>
        <taxon>PACMAD clade</taxon>
        <taxon>Panicoideae</taxon>
        <taxon>Panicodae</taxon>
        <taxon>Paniceae</taxon>
        <taxon>Panicinae</taxon>
        <taxon>Panicum</taxon>
        <taxon>Panicum sect. Hiantes</taxon>
    </lineage>
</organism>
<feature type="region of interest" description="Disordered" evidence="1">
    <location>
        <begin position="1"/>
        <end position="33"/>
    </location>
</feature>
<gene>
    <name evidence="2" type="ORF">PVAP13_6KG140696</name>
</gene>
<protein>
    <submittedName>
        <fullName evidence="2">Uncharacterized protein</fullName>
    </submittedName>
</protein>
<dbReference type="AlphaFoldDB" id="A0A8T0RE06"/>
<dbReference type="EMBL" id="CM029047">
    <property type="protein sequence ID" value="KAG2583358.1"/>
    <property type="molecule type" value="Genomic_DNA"/>
</dbReference>
<proteinExistence type="predicted"/>
<keyword evidence="3" id="KW-1185">Reference proteome</keyword>